<gene>
    <name evidence="1" type="ORF">HanXRQr2_Chr00c006g0832621</name>
</gene>
<reference evidence="1" key="2">
    <citation type="submission" date="2020-06" db="EMBL/GenBank/DDBJ databases">
        <title>Helianthus annuus Genome sequencing and assembly Release 2.</title>
        <authorList>
            <person name="Gouzy J."/>
            <person name="Langlade N."/>
            <person name="Munos S."/>
        </authorList>
    </citation>
    <scope>NUCLEOTIDE SEQUENCE</scope>
    <source>
        <tissue evidence="1">Leaves</tissue>
    </source>
</reference>
<keyword evidence="2" id="KW-1185">Reference proteome</keyword>
<name>A0A9K3K063_HELAN</name>
<reference evidence="1" key="1">
    <citation type="journal article" date="2017" name="Nature">
        <title>The sunflower genome provides insights into oil metabolism, flowering and Asterid evolution.</title>
        <authorList>
            <person name="Badouin H."/>
            <person name="Gouzy J."/>
            <person name="Grassa C.J."/>
            <person name="Murat F."/>
            <person name="Staton S.E."/>
            <person name="Cottret L."/>
            <person name="Lelandais-Briere C."/>
            <person name="Owens G.L."/>
            <person name="Carrere S."/>
            <person name="Mayjonade B."/>
            <person name="Legrand L."/>
            <person name="Gill N."/>
            <person name="Kane N.C."/>
            <person name="Bowers J.E."/>
            <person name="Hubner S."/>
            <person name="Bellec A."/>
            <person name="Berard A."/>
            <person name="Berges H."/>
            <person name="Blanchet N."/>
            <person name="Boniface M.C."/>
            <person name="Brunel D."/>
            <person name="Catrice O."/>
            <person name="Chaidir N."/>
            <person name="Claudel C."/>
            <person name="Donnadieu C."/>
            <person name="Faraut T."/>
            <person name="Fievet G."/>
            <person name="Helmstetter N."/>
            <person name="King M."/>
            <person name="Knapp S.J."/>
            <person name="Lai Z."/>
            <person name="Le Paslier M.C."/>
            <person name="Lippi Y."/>
            <person name="Lorenzon L."/>
            <person name="Mandel J.R."/>
            <person name="Marage G."/>
            <person name="Marchand G."/>
            <person name="Marquand E."/>
            <person name="Bret-Mestries E."/>
            <person name="Morien E."/>
            <person name="Nambeesan S."/>
            <person name="Nguyen T."/>
            <person name="Pegot-Espagnet P."/>
            <person name="Pouilly N."/>
            <person name="Raftis F."/>
            <person name="Sallet E."/>
            <person name="Schiex T."/>
            <person name="Thomas J."/>
            <person name="Vandecasteele C."/>
            <person name="Vares D."/>
            <person name="Vear F."/>
            <person name="Vautrin S."/>
            <person name="Crespi M."/>
            <person name="Mangin B."/>
            <person name="Burke J.M."/>
            <person name="Salse J."/>
            <person name="Munos S."/>
            <person name="Vincourt P."/>
            <person name="Rieseberg L.H."/>
            <person name="Langlade N.B."/>
        </authorList>
    </citation>
    <scope>NUCLEOTIDE SEQUENCE</scope>
    <source>
        <tissue evidence="1">Leaves</tissue>
    </source>
</reference>
<dbReference type="EMBL" id="MNCJ02000006">
    <property type="protein sequence ID" value="KAF5824289.1"/>
    <property type="molecule type" value="Genomic_DNA"/>
</dbReference>
<proteinExistence type="predicted"/>
<evidence type="ECO:0000313" key="1">
    <source>
        <dbReference type="EMBL" id="KAF5824289.1"/>
    </source>
</evidence>
<comment type="caution">
    <text evidence="1">The sequence shown here is derived from an EMBL/GenBank/DDBJ whole genome shotgun (WGS) entry which is preliminary data.</text>
</comment>
<protein>
    <submittedName>
        <fullName evidence="1">Uncharacterized protein</fullName>
    </submittedName>
</protein>
<organism evidence="1 2">
    <name type="scientific">Helianthus annuus</name>
    <name type="common">Common sunflower</name>
    <dbReference type="NCBI Taxonomy" id="4232"/>
    <lineage>
        <taxon>Eukaryota</taxon>
        <taxon>Viridiplantae</taxon>
        <taxon>Streptophyta</taxon>
        <taxon>Embryophyta</taxon>
        <taxon>Tracheophyta</taxon>
        <taxon>Spermatophyta</taxon>
        <taxon>Magnoliopsida</taxon>
        <taxon>eudicotyledons</taxon>
        <taxon>Gunneridae</taxon>
        <taxon>Pentapetalae</taxon>
        <taxon>asterids</taxon>
        <taxon>campanulids</taxon>
        <taxon>Asterales</taxon>
        <taxon>Asteraceae</taxon>
        <taxon>Asteroideae</taxon>
        <taxon>Heliantheae alliance</taxon>
        <taxon>Heliantheae</taxon>
        <taxon>Helianthus</taxon>
    </lineage>
</organism>
<dbReference type="AlphaFoldDB" id="A0A9K3K063"/>
<evidence type="ECO:0000313" key="2">
    <source>
        <dbReference type="Proteomes" id="UP000215914"/>
    </source>
</evidence>
<sequence length="88" mass="9675">MATSLPSFLHVWSFNKKSLDTYCFADQRETDKGWSQNRSDISASSVMSLVAGYGFATFGDRKGIDRSWLMTVAVVIHSCGSSTNKSKA</sequence>
<accession>A0A9K3K063</accession>
<dbReference type="Proteomes" id="UP000215914">
    <property type="component" value="Unassembled WGS sequence"/>
</dbReference>